<sequence length="108" mass="12600">MIYREVECGRDLDNWMQRSLSRFATNEEFVRAYTLLPTEDHHVVHWAERKRDEIRRLIDLAHEEVADGTTTVGPNRSHAARLAAETTEEFLSWRRGTRDAASFSVDLL</sequence>
<dbReference type="RefSeq" id="WP_275277241.1">
    <property type="nucleotide sequence ID" value="NZ_CP119108.1"/>
</dbReference>
<organism evidence="1 2">
    <name type="scientific">Microbacterium horticulturae</name>
    <dbReference type="NCBI Taxonomy" id="3028316"/>
    <lineage>
        <taxon>Bacteria</taxon>
        <taxon>Bacillati</taxon>
        <taxon>Actinomycetota</taxon>
        <taxon>Actinomycetes</taxon>
        <taxon>Micrococcales</taxon>
        <taxon>Microbacteriaceae</taxon>
        <taxon>Microbacterium</taxon>
    </lineage>
</organism>
<evidence type="ECO:0000313" key="1">
    <source>
        <dbReference type="EMBL" id="WEG07903.1"/>
    </source>
</evidence>
<protein>
    <submittedName>
        <fullName evidence="1">Uncharacterized protein</fullName>
    </submittedName>
</protein>
<keyword evidence="2" id="KW-1185">Reference proteome</keyword>
<name>A0ABY8BZ80_9MICO</name>
<reference evidence="1 2" key="1">
    <citation type="submission" date="2023-03" db="EMBL/GenBank/DDBJ databases">
        <title>Genome sequence of Microbacterium sp. KACC 23027.</title>
        <authorList>
            <person name="Kim S."/>
            <person name="Heo J."/>
            <person name="Kwon S.-W."/>
        </authorList>
    </citation>
    <scope>NUCLEOTIDE SEQUENCE [LARGE SCALE GENOMIC DNA]</scope>
    <source>
        <strain evidence="1 2">KACC 23027</strain>
    </source>
</reference>
<dbReference type="EMBL" id="CP119108">
    <property type="protein sequence ID" value="WEG07903.1"/>
    <property type="molecule type" value="Genomic_DNA"/>
</dbReference>
<gene>
    <name evidence="1" type="ORF">PU630_11695</name>
</gene>
<dbReference type="Proteomes" id="UP001214553">
    <property type="component" value="Chromosome"/>
</dbReference>
<proteinExistence type="predicted"/>
<accession>A0ABY8BZ80</accession>
<evidence type="ECO:0000313" key="2">
    <source>
        <dbReference type="Proteomes" id="UP001214553"/>
    </source>
</evidence>